<dbReference type="Proteomes" id="UP000277204">
    <property type="component" value="Unassembled WGS sequence"/>
</dbReference>
<proteinExistence type="predicted"/>
<reference evidence="1 2" key="1">
    <citation type="submission" date="2018-11" db="EMBL/GenBank/DDBJ databases">
        <authorList>
            <consortium name="Pathogen Informatics"/>
        </authorList>
    </citation>
    <scope>NUCLEOTIDE SEQUENCE [LARGE SCALE GENOMIC DNA]</scope>
    <source>
        <strain evidence="1 2">Zambia</strain>
    </source>
</reference>
<gene>
    <name evidence="1" type="ORF">SMRZ_LOCUS14677</name>
</gene>
<keyword evidence="2" id="KW-1185">Reference proteome</keyword>
<dbReference type="AlphaFoldDB" id="A0A183MF52"/>
<sequence length="191" mass="21543">MVVGGIQQDTMDPGFLLFDTKLTTFVTYKYISSERREKSQSPQHIKRINSDEFQFKQFNSNGIEQLPQLIIGSTQLPNQRHRKISLNQSNSKLINEHISVKSNGYAVIVVPNTGTIEQETPELKTENGWIAERLNNELNEDSSPTGKEKHSSTYPSPATNDNDEGEEEIELVTIEQTSPDVNITVDGELHQ</sequence>
<protein>
    <submittedName>
        <fullName evidence="1">Uncharacterized protein</fullName>
    </submittedName>
</protein>
<name>A0A183MF52_9TREM</name>
<evidence type="ECO:0000313" key="1">
    <source>
        <dbReference type="EMBL" id="VDP16401.1"/>
    </source>
</evidence>
<evidence type="ECO:0000313" key="2">
    <source>
        <dbReference type="Proteomes" id="UP000277204"/>
    </source>
</evidence>
<accession>A0A183MF52</accession>
<organism evidence="1 2">
    <name type="scientific">Schistosoma margrebowiei</name>
    <dbReference type="NCBI Taxonomy" id="48269"/>
    <lineage>
        <taxon>Eukaryota</taxon>
        <taxon>Metazoa</taxon>
        <taxon>Spiralia</taxon>
        <taxon>Lophotrochozoa</taxon>
        <taxon>Platyhelminthes</taxon>
        <taxon>Trematoda</taxon>
        <taxon>Digenea</taxon>
        <taxon>Strigeidida</taxon>
        <taxon>Schistosomatoidea</taxon>
        <taxon>Schistosomatidae</taxon>
        <taxon>Schistosoma</taxon>
    </lineage>
</organism>
<dbReference type="EMBL" id="UZAI01016809">
    <property type="protein sequence ID" value="VDP16401.1"/>
    <property type="molecule type" value="Genomic_DNA"/>
</dbReference>